<evidence type="ECO:0000256" key="1">
    <source>
        <dbReference type="SAM" id="Phobius"/>
    </source>
</evidence>
<organism evidence="2 3">
    <name type="scientific">Eubacterium maltosivorans</name>
    <dbReference type="NCBI Taxonomy" id="2041044"/>
    <lineage>
        <taxon>Bacteria</taxon>
        <taxon>Bacillati</taxon>
        <taxon>Bacillota</taxon>
        <taxon>Clostridia</taxon>
        <taxon>Eubacteriales</taxon>
        <taxon>Eubacteriaceae</taxon>
        <taxon>Eubacterium</taxon>
    </lineage>
</organism>
<keyword evidence="1" id="KW-0472">Membrane</keyword>
<dbReference type="Proteomes" id="UP000218387">
    <property type="component" value="Chromosome"/>
</dbReference>
<dbReference type="Pfam" id="PF06103">
    <property type="entry name" value="DUF948"/>
    <property type="match status" value="1"/>
</dbReference>
<evidence type="ECO:0000313" key="3">
    <source>
        <dbReference type="Proteomes" id="UP000218387"/>
    </source>
</evidence>
<keyword evidence="3" id="KW-1185">Reference proteome</keyword>
<protein>
    <submittedName>
        <fullName evidence="2">DUF948 domain-containing protein</fullName>
    </submittedName>
</protein>
<feature type="transmembrane region" description="Helical" evidence="1">
    <location>
        <begin position="6"/>
        <end position="28"/>
    </location>
</feature>
<dbReference type="InterPro" id="IPR009293">
    <property type="entry name" value="UPF0478"/>
</dbReference>
<reference evidence="2 3" key="1">
    <citation type="submission" date="2018-05" db="EMBL/GenBank/DDBJ databases">
        <title>Genome comparison of Eubacterium sp.</title>
        <authorList>
            <person name="Feng Y."/>
            <person name="Sanchez-Andrea I."/>
            <person name="Stams A.J.M."/>
            <person name="De Vos W.M."/>
        </authorList>
    </citation>
    <scope>NUCLEOTIDE SEQUENCE [LARGE SCALE GENOMIC DNA]</scope>
    <source>
        <strain evidence="2 3">YI</strain>
    </source>
</reference>
<name>A0A4P9CDC9_EUBML</name>
<keyword evidence="1" id="KW-1133">Transmembrane helix</keyword>
<dbReference type="EMBL" id="CP029487">
    <property type="protein sequence ID" value="QCT72935.1"/>
    <property type="molecule type" value="Genomic_DNA"/>
</dbReference>
<proteinExistence type="predicted"/>
<sequence>MMTVSFSIWELAVLIIAIAFVFGTVYLIKVFKNLGSTLETTAKLMDENRAQIHNIMDNVDSITQNADDMTNKANDMLGGVEDSVNHLKSDVVDPLVGAFAKIAKVMQVISKGEARVANKKEKKIKKV</sequence>
<gene>
    <name evidence="2" type="ORF">CPZ25_016920</name>
</gene>
<dbReference type="SUPFAM" id="SSF58104">
    <property type="entry name" value="Methyl-accepting chemotaxis protein (MCP) signaling domain"/>
    <property type="match status" value="1"/>
</dbReference>
<keyword evidence="1" id="KW-0812">Transmembrane</keyword>
<evidence type="ECO:0000313" key="2">
    <source>
        <dbReference type="EMBL" id="QCT72935.1"/>
    </source>
</evidence>
<accession>A0A4P9CDC9</accession>
<dbReference type="RefSeq" id="WP_058695735.1">
    <property type="nucleotide sequence ID" value="NZ_CABJDW020000007.1"/>
</dbReference>
<dbReference type="KEGG" id="emt:CPZ25_016920"/>
<dbReference type="AlphaFoldDB" id="A0A4P9CDC9"/>